<keyword evidence="12" id="KW-0129">CBS domain</keyword>
<comment type="caution">
    <text evidence="16">The sequence shown here is derived from an EMBL/GenBank/DDBJ whole genome shotgun (WGS) entry which is preliminary data.</text>
</comment>
<dbReference type="PANTHER" id="PTHR39188">
    <property type="entry name" value="MEMBRANE-ASSOCIATED ZINC METALLOPROTEASE M50B"/>
    <property type="match status" value="1"/>
</dbReference>
<dbReference type="GO" id="GO:0008233">
    <property type="term" value="F:peptidase activity"/>
    <property type="evidence" value="ECO:0007669"/>
    <property type="project" value="UniProtKB-KW"/>
</dbReference>
<evidence type="ECO:0000256" key="3">
    <source>
        <dbReference type="ARBA" id="ARBA00022475"/>
    </source>
</evidence>
<evidence type="ECO:0000256" key="8">
    <source>
        <dbReference type="ARBA" id="ARBA00022801"/>
    </source>
</evidence>
<feature type="transmembrane region" description="Helical" evidence="14">
    <location>
        <begin position="25"/>
        <end position="46"/>
    </location>
</feature>
<accession>A0ABT5GGW9</accession>
<evidence type="ECO:0000256" key="9">
    <source>
        <dbReference type="ARBA" id="ARBA00022833"/>
    </source>
</evidence>
<keyword evidence="17" id="KW-1185">Reference proteome</keyword>
<keyword evidence="3 14" id="KW-1003">Cell membrane</keyword>
<dbReference type="PIRSF" id="PIRSF006404">
    <property type="entry name" value="UCP006404_Pept_M50_CBS"/>
    <property type="match status" value="1"/>
</dbReference>
<keyword evidence="11 14" id="KW-0482">Metalloprotease</keyword>
<protein>
    <recommendedName>
        <fullName evidence="14">Zinc metalloprotease</fullName>
    </recommendedName>
</protein>
<feature type="transmembrane region" description="Helical" evidence="14">
    <location>
        <begin position="145"/>
        <end position="165"/>
    </location>
</feature>
<keyword evidence="4 14" id="KW-0645">Protease</keyword>
<evidence type="ECO:0000313" key="16">
    <source>
        <dbReference type="EMBL" id="MDC5697459.1"/>
    </source>
</evidence>
<dbReference type="InterPro" id="IPR016483">
    <property type="entry name" value="UCP006404_Pept_M50_CBS"/>
</dbReference>
<evidence type="ECO:0000313" key="17">
    <source>
        <dbReference type="Proteomes" id="UP001150259"/>
    </source>
</evidence>
<feature type="transmembrane region" description="Helical" evidence="14">
    <location>
        <begin position="218"/>
        <end position="236"/>
    </location>
</feature>
<evidence type="ECO:0000256" key="4">
    <source>
        <dbReference type="ARBA" id="ARBA00022670"/>
    </source>
</evidence>
<keyword evidence="5 14" id="KW-0812">Transmembrane</keyword>
<feature type="transmembrane region" description="Helical" evidence="14">
    <location>
        <begin position="113"/>
        <end position="133"/>
    </location>
</feature>
<sequence length="386" mass="40437">MTAPAPDEARRHGWRIGSLAGTPVYIARSWPVIALLIIAVFGPALGRPDRGATYGYLVAAGYALLLLVSVLVHEAAHALAARARGHSVGRIVADVWGGHTVYDATRSSPGTTALVAVVGPLSNLALGVLAWVAEAGVTNETASTLLLIVARANFLVGVFNLLPGLPLDGGQIVSALVWRLTGRKGAGLVAAGWLGRAMAVATVLWLVGRPILQGEQVALFEVVWPVAIAFFLWQGATQAIRAGAITDATAGPVDDVLEPVLLLSARDSLADVHRRAATRDLGTTWLVATDEDGWPFGVFDPEAAAQVPSAVAPHTPLAAVVTAQPSEWVVPLPHDAVLTDLVRAMSERNLPVVLVVDETSRRVRGLVTADRVNAVVGAALARRRRG</sequence>
<organism evidence="16 17">
    <name type="scientific">Intrasporangium calvum</name>
    <dbReference type="NCBI Taxonomy" id="53358"/>
    <lineage>
        <taxon>Bacteria</taxon>
        <taxon>Bacillati</taxon>
        <taxon>Actinomycetota</taxon>
        <taxon>Actinomycetes</taxon>
        <taxon>Micrococcales</taxon>
        <taxon>Intrasporangiaceae</taxon>
        <taxon>Intrasporangium</taxon>
    </lineage>
</organism>
<reference evidence="16 17" key="1">
    <citation type="submission" date="2022-11" db="EMBL/GenBank/DDBJ databases">
        <title>Anaerobic phenanthrene biodegradation by a DNRA strain PheN6.</title>
        <authorList>
            <person name="Zhang Z."/>
        </authorList>
    </citation>
    <scope>NUCLEOTIDE SEQUENCE [LARGE SCALE GENOMIC DNA]</scope>
    <source>
        <strain evidence="16 17">PheN6</strain>
    </source>
</reference>
<keyword evidence="10 14" id="KW-1133">Transmembrane helix</keyword>
<keyword evidence="7" id="KW-0677">Repeat</keyword>
<evidence type="ECO:0000256" key="7">
    <source>
        <dbReference type="ARBA" id="ARBA00022737"/>
    </source>
</evidence>
<feature type="domain" description="Peptidase M50" evidence="15">
    <location>
        <begin position="138"/>
        <end position="186"/>
    </location>
</feature>
<evidence type="ECO:0000256" key="13">
    <source>
        <dbReference type="ARBA" id="ARBA00023136"/>
    </source>
</evidence>
<dbReference type="GO" id="GO:0006508">
    <property type="term" value="P:proteolysis"/>
    <property type="evidence" value="ECO:0007669"/>
    <property type="project" value="UniProtKB-KW"/>
</dbReference>
<dbReference type="SUPFAM" id="SSF54631">
    <property type="entry name" value="CBS-domain pair"/>
    <property type="match status" value="1"/>
</dbReference>
<dbReference type="Gene3D" id="3.10.580.10">
    <property type="entry name" value="CBS-domain"/>
    <property type="match status" value="1"/>
</dbReference>
<evidence type="ECO:0000256" key="11">
    <source>
        <dbReference type="ARBA" id="ARBA00023049"/>
    </source>
</evidence>
<proteinExistence type="inferred from homology"/>
<dbReference type="RefSeq" id="WP_272462035.1">
    <property type="nucleotide sequence ID" value="NZ_JAPFQL010000034.1"/>
</dbReference>
<evidence type="ECO:0000256" key="12">
    <source>
        <dbReference type="ARBA" id="ARBA00023122"/>
    </source>
</evidence>
<keyword evidence="8 14" id="KW-0378">Hydrolase</keyword>
<dbReference type="InterPro" id="IPR008915">
    <property type="entry name" value="Peptidase_M50"/>
</dbReference>
<gene>
    <name evidence="16" type="ORF">OO014_09335</name>
</gene>
<evidence type="ECO:0000256" key="1">
    <source>
        <dbReference type="ARBA" id="ARBA00004651"/>
    </source>
</evidence>
<comment type="similarity">
    <text evidence="2 14">Belongs to the peptidase M50B family.</text>
</comment>
<evidence type="ECO:0000256" key="2">
    <source>
        <dbReference type="ARBA" id="ARBA00007931"/>
    </source>
</evidence>
<keyword evidence="9 14" id="KW-0862">Zinc</keyword>
<evidence type="ECO:0000259" key="15">
    <source>
        <dbReference type="Pfam" id="PF02163"/>
    </source>
</evidence>
<evidence type="ECO:0000256" key="14">
    <source>
        <dbReference type="PIRNR" id="PIRNR006404"/>
    </source>
</evidence>
<evidence type="ECO:0000256" key="6">
    <source>
        <dbReference type="ARBA" id="ARBA00022723"/>
    </source>
</evidence>
<keyword evidence="13 14" id="KW-0472">Membrane</keyword>
<dbReference type="Proteomes" id="UP001150259">
    <property type="component" value="Unassembled WGS sequence"/>
</dbReference>
<dbReference type="EMBL" id="JAPFQL010000034">
    <property type="protein sequence ID" value="MDC5697459.1"/>
    <property type="molecule type" value="Genomic_DNA"/>
</dbReference>
<dbReference type="Pfam" id="PF02163">
    <property type="entry name" value="Peptidase_M50"/>
    <property type="match status" value="1"/>
</dbReference>
<evidence type="ECO:0000256" key="10">
    <source>
        <dbReference type="ARBA" id="ARBA00022989"/>
    </source>
</evidence>
<feature type="transmembrane region" description="Helical" evidence="14">
    <location>
        <begin position="185"/>
        <end position="206"/>
    </location>
</feature>
<dbReference type="InterPro" id="IPR046342">
    <property type="entry name" value="CBS_dom_sf"/>
</dbReference>
<keyword evidence="6 14" id="KW-0479">Metal-binding</keyword>
<name>A0ABT5GGW9_9MICO</name>
<comment type="subcellular location">
    <subcellularLocation>
        <location evidence="1 14">Cell membrane</location>
        <topology evidence="1 14">Multi-pass membrane protein</topology>
    </subcellularLocation>
</comment>
<comment type="cofactor">
    <cofactor evidence="14">
        <name>Zn(2+)</name>
        <dbReference type="ChEBI" id="CHEBI:29105"/>
    </cofactor>
    <text evidence="14">Binds 1 zinc ion per subunit.</text>
</comment>
<evidence type="ECO:0000256" key="5">
    <source>
        <dbReference type="ARBA" id="ARBA00022692"/>
    </source>
</evidence>
<feature type="transmembrane region" description="Helical" evidence="14">
    <location>
        <begin position="53"/>
        <end position="72"/>
    </location>
</feature>
<dbReference type="PANTHER" id="PTHR39188:SF3">
    <property type="entry name" value="STAGE IV SPORULATION PROTEIN FB"/>
    <property type="match status" value="1"/>
</dbReference>